<sequence>MQQVVGQRKTVWDEHAAIADAIASSYGGAKVCNGAKIGTFVIGLQSPLKGHASSPFCGTRKARSWSASGPSTSGRRSRFDDQRP</sequence>
<name>A0A1N7SUJ3_9BURK</name>
<evidence type="ECO:0000313" key="2">
    <source>
        <dbReference type="EMBL" id="SIT50988.1"/>
    </source>
</evidence>
<proteinExistence type="predicted"/>
<dbReference type="EMBL" id="CYGY02000096">
    <property type="protein sequence ID" value="SIT50988.1"/>
    <property type="molecule type" value="Genomic_DNA"/>
</dbReference>
<dbReference type="AlphaFoldDB" id="A0A1N7SUJ3"/>
<evidence type="ECO:0000313" key="3">
    <source>
        <dbReference type="Proteomes" id="UP000195569"/>
    </source>
</evidence>
<comment type="caution">
    <text evidence="2">The sequence shown here is derived from an EMBL/GenBank/DDBJ whole genome shotgun (WGS) entry which is preliminary data.</text>
</comment>
<organism evidence="2 3">
    <name type="scientific">Paraburkholderia piptadeniae</name>
    <dbReference type="NCBI Taxonomy" id="1701573"/>
    <lineage>
        <taxon>Bacteria</taxon>
        <taxon>Pseudomonadati</taxon>
        <taxon>Pseudomonadota</taxon>
        <taxon>Betaproteobacteria</taxon>
        <taxon>Burkholderiales</taxon>
        <taxon>Burkholderiaceae</taxon>
        <taxon>Paraburkholderia</taxon>
    </lineage>
</organism>
<evidence type="ECO:0000256" key="1">
    <source>
        <dbReference type="SAM" id="MobiDB-lite"/>
    </source>
</evidence>
<gene>
    <name evidence="2" type="ORF">BN2476_960139</name>
</gene>
<reference evidence="2" key="1">
    <citation type="submission" date="2016-12" db="EMBL/GenBank/DDBJ databases">
        <authorList>
            <person name="Moulin L."/>
        </authorList>
    </citation>
    <scope>NUCLEOTIDE SEQUENCE [LARGE SCALE GENOMIC DNA]</scope>
    <source>
        <strain evidence="2">STM 7183</strain>
    </source>
</reference>
<feature type="region of interest" description="Disordered" evidence="1">
    <location>
        <begin position="49"/>
        <end position="84"/>
    </location>
</feature>
<keyword evidence="3" id="KW-1185">Reference proteome</keyword>
<feature type="compositionally biased region" description="Polar residues" evidence="1">
    <location>
        <begin position="65"/>
        <end position="74"/>
    </location>
</feature>
<protein>
    <submittedName>
        <fullName evidence="2">Uncharacterized protein</fullName>
    </submittedName>
</protein>
<dbReference type="Proteomes" id="UP000195569">
    <property type="component" value="Unassembled WGS sequence"/>
</dbReference>
<accession>A0A1N7SUJ3</accession>